<dbReference type="EMBL" id="CAJHIM010000008">
    <property type="protein sequence ID" value="CAD6491526.1"/>
    <property type="molecule type" value="Genomic_DNA"/>
</dbReference>
<dbReference type="Proteomes" id="UP000637195">
    <property type="component" value="Unassembled WGS sequence"/>
</dbReference>
<gene>
    <name evidence="1" type="ORF">ANIMEMIM_00156</name>
</gene>
<comment type="caution">
    <text evidence="1">The sequence shown here is derived from an EMBL/GenBank/DDBJ whole genome shotgun (WGS) entry which is preliminary data.</text>
</comment>
<proteinExistence type="predicted"/>
<protein>
    <submittedName>
        <fullName evidence="1">Uncharacterized protein</fullName>
    </submittedName>
</protein>
<reference evidence="1" key="1">
    <citation type="submission" date="2020-10" db="EMBL/GenBank/DDBJ databases">
        <authorList>
            <person name="Hahn C.J."/>
            <person name="Laso-Perez R."/>
            <person name="Vulcano F."/>
            <person name="Vaziourakis K.-M."/>
            <person name="Stokke R."/>
            <person name="Steen I.H."/>
            <person name="Teske A."/>
            <person name="Boetius A."/>
            <person name="Liebeke M."/>
            <person name="Amann R."/>
            <person name="Knittel K."/>
        </authorList>
    </citation>
    <scope>NUCLEOTIDE SEQUENCE</scope>
    <source>
        <strain evidence="1">Gfbio:e3339647-f889-4370-9287-4fb5cb688e4c:AG393N10_GoMArc1</strain>
    </source>
</reference>
<organism evidence="1 2">
    <name type="scientific">Candidatus Argoarchaeum ethanivorans</name>
    <dbReference type="NCBI Taxonomy" id="2608793"/>
    <lineage>
        <taxon>Archaea</taxon>
        <taxon>Methanobacteriati</taxon>
        <taxon>Methanobacteriota</taxon>
        <taxon>Stenosarchaea group</taxon>
        <taxon>Methanomicrobia</taxon>
        <taxon>Methanosarcinales</taxon>
        <taxon>Methanosarcinales incertae sedis</taxon>
        <taxon>GOM Arc I cluster</taxon>
        <taxon>Candidatus Argoarchaeum</taxon>
    </lineage>
</organism>
<sequence>MHNKIPIALVVVLTASILLGSSSVYANDATSSATVLNAAPTMAIELAPDDNPAAPGVQVINPSWETQNRTVTITATVTDMNGWDDLTGTVTAEITGPSTVNDSPVSLTFDNEISVTTAVYTGVFNMSAHTEGDYTIEVTASDAGGLSGNGSENFTYLHTAGDVTPPDVTGPVADPDSITADGVEESELSVNVTDASGIYAVTIDLSPIGGDSAQLMTKINGTDTYTTTTTAATGMTVGMYGLPVTATDDSSNRNTNNDVSILLTVMPNEIVTTYDFTTGAGSDKWAFRKQHYARPPADNDDPNNDFTADQYEPIKVDDGTMREDASAAKRFYAIHRFNFNIAEPEEAITQIDILWDGRGEHDWGTDGATLYIWNFSAGEYEQLNRGTGVYITLEGSVTADIGNYISPDGNLIIIAEQNRPQWKLWRWSYHSRLSTDYVKVEVTYTPKPYLTILDVTPGAAAVHPGDSMQDRYKEANLFEVVS</sequence>
<name>A0A811T2R1_9EURY</name>
<dbReference type="AlphaFoldDB" id="A0A811T2R1"/>
<accession>A0A811T2R1</accession>
<evidence type="ECO:0000313" key="2">
    <source>
        <dbReference type="Proteomes" id="UP000637195"/>
    </source>
</evidence>
<evidence type="ECO:0000313" key="1">
    <source>
        <dbReference type="EMBL" id="CAD6491526.1"/>
    </source>
</evidence>